<dbReference type="AlphaFoldDB" id="A0AAD5WX91"/>
<feature type="region of interest" description="Disordered" evidence="1">
    <location>
        <begin position="256"/>
        <end position="280"/>
    </location>
</feature>
<evidence type="ECO:0000313" key="3">
    <source>
        <dbReference type="Proteomes" id="UP001201980"/>
    </source>
</evidence>
<comment type="caution">
    <text evidence="2">The sequence shown here is derived from an EMBL/GenBank/DDBJ whole genome shotgun (WGS) entry which is preliminary data.</text>
</comment>
<feature type="compositionally biased region" description="Acidic residues" evidence="1">
    <location>
        <begin position="261"/>
        <end position="272"/>
    </location>
</feature>
<name>A0AAD5WX91_9PEZI</name>
<evidence type="ECO:0000256" key="1">
    <source>
        <dbReference type="SAM" id="MobiDB-lite"/>
    </source>
</evidence>
<dbReference type="Proteomes" id="UP001201980">
    <property type="component" value="Unassembled WGS sequence"/>
</dbReference>
<sequence>MAKTFSCYRLTAASPIARLLGAFLGFILFSSAHSQNSMSGPRPSTSTDAASASTTATTKRMVSLFYIDENSSSGLPFDQMHRAYGEVVGVNKNATTYVLTTTRILKQTTTTSVTDVLFTIGDVEPGSTMLTLTVPRTKATVFPLPTVASMVDESQASSARIPASTGIGKGRFHITSLLYAKLNKPHCDNRHDRVINRCELKKLTEANCTVSHVGEEWYTTITDWDGIYRTQIYSWTEGDRMGFAPVTMTTGLEILGSEDRQDGDDDDYDYDENGASATGG</sequence>
<protein>
    <submittedName>
        <fullName evidence="2">Uncharacterized protein</fullName>
    </submittedName>
</protein>
<keyword evidence="3" id="KW-1185">Reference proteome</keyword>
<accession>A0AAD5WX91</accession>
<gene>
    <name evidence="2" type="ORF">MKZ38_010771</name>
</gene>
<organism evidence="2 3">
    <name type="scientific">Zalerion maritima</name>
    <dbReference type="NCBI Taxonomy" id="339359"/>
    <lineage>
        <taxon>Eukaryota</taxon>
        <taxon>Fungi</taxon>
        <taxon>Dikarya</taxon>
        <taxon>Ascomycota</taxon>
        <taxon>Pezizomycotina</taxon>
        <taxon>Sordariomycetes</taxon>
        <taxon>Lulworthiomycetidae</taxon>
        <taxon>Lulworthiales</taxon>
        <taxon>Lulworthiaceae</taxon>
        <taxon>Zalerion</taxon>
    </lineage>
</organism>
<evidence type="ECO:0000313" key="2">
    <source>
        <dbReference type="EMBL" id="KAJ2906780.1"/>
    </source>
</evidence>
<reference evidence="2" key="1">
    <citation type="submission" date="2022-07" db="EMBL/GenBank/DDBJ databases">
        <title>Draft genome sequence of Zalerion maritima ATCC 34329, a (micro)plastics degrading marine fungus.</title>
        <authorList>
            <person name="Paco A."/>
            <person name="Goncalves M.F.M."/>
            <person name="Rocha-Santos T.A.P."/>
            <person name="Alves A."/>
        </authorList>
    </citation>
    <scope>NUCLEOTIDE SEQUENCE</scope>
    <source>
        <strain evidence="2">ATCC 34329</strain>
    </source>
</reference>
<proteinExistence type="predicted"/>
<dbReference type="EMBL" id="JAKWBI020000009">
    <property type="protein sequence ID" value="KAJ2906780.1"/>
    <property type="molecule type" value="Genomic_DNA"/>
</dbReference>